<dbReference type="Pfam" id="PF14299">
    <property type="entry name" value="PP2"/>
    <property type="match status" value="1"/>
</dbReference>
<dbReference type="Proteomes" id="UP000008827">
    <property type="component" value="Chromosome 20"/>
</dbReference>
<name>I1NDE3_SOYBN</name>
<dbReference type="EMBL" id="CM000853">
    <property type="protein sequence ID" value="KRG89397.1"/>
    <property type="molecule type" value="Genomic_DNA"/>
</dbReference>
<dbReference type="ExpressionAtlas" id="I1NDE3">
    <property type="expression patterns" value="baseline"/>
</dbReference>
<dbReference type="GO" id="GO:0030246">
    <property type="term" value="F:carbohydrate binding"/>
    <property type="evidence" value="ECO:0007669"/>
    <property type="project" value="InterPro"/>
</dbReference>
<dbReference type="KEGG" id="gmx:100787947"/>
<dbReference type="GeneID" id="100787947"/>
<organism evidence="1">
    <name type="scientific">Glycine max</name>
    <name type="common">Soybean</name>
    <name type="synonym">Glycine hispida</name>
    <dbReference type="NCBI Taxonomy" id="3847"/>
    <lineage>
        <taxon>Eukaryota</taxon>
        <taxon>Viridiplantae</taxon>
        <taxon>Streptophyta</taxon>
        <taxon>Embryophyta</taxon>
        <taxon>Tracheophyta</taxon>
        <taxon>Spermatophyta</taxon>
        <taxon>Magnoliopsida</taxon>
        <taxon>eudicotyledons</taxon>
        <taxon>Gunneridae</taxon>
        <taxon>Pentapetalae</taxon>
        <taxon>rosids</taxon>
        <taxon>fabids</taxon>
        <taxon>Fabales</taxon>
        <taxon>Fabaceae</taxon>
        <taxon>Papilionoideae</taxon>
        <taxon>50 kb inversion clade</taxon>
        <taxon>NPAAA clade</taxon>
        <taxon>indigoferoid/millettioid clade</taxon>
        <taxon>Phaseoleae</taxon>
        <taxon>Glycine</taxon>
        <taxon>Glycine subgen. Soja</taxon>
    </lineage>
</organism>
<dbReference type="OrthoDB" id="533833at2759"/>
<dbReference type="InterPro" id="IPR025886">
    <property type="entry name" value="PP2-like"/>
</dbReference>
<dbReference type="InterPro" id="IPR052147">
    <property type="entry name" value="PP2-like/Lectin"/>
</dbReference>
<dbReference type="RefSeq" id="XP_003556348.1">
    <property type="nucleotide sequence ID" value="XM_003556300.5"/>
</dbReference>
<evidence type="ECO:0000313" key="3">
    <source>
        <dbReference type="Proteomes" id="UP000008827"/>
    </source>
</evidence>
<evidence type="ECO:0000313" key="2">
    <source>
        <dbReference type="EnsemblPlants" id="KRG89397"/>
    </source>
</evidence>
<dbReference type="PANTHER" id="PTHR48478:SF1">
    <property type="entry name" value="LECTIN-LIKE"/>
    <property type="match status" value="1"/>
</dbReference>
<reference evidence="1" key="3">
    <citation type="submission" date="2018-07" db="EMBL/GenBank/DDBJ databases">
        <title>WGS assembly of Glycine max.</title>
        <authorList>
            <person name="Schmutz J."/>
            <person name="Cannon S."/>
            <person name="Schlueter J."/>
            <person name="Ma J."/>
            <person name="Mitros T."/>
            <person name="Nelson W."/>
            <person name="Hyten D."/>
            <person name="Song Q."/>
            <person name="Thelen J."/>
            <person name="Cheng J."/>
            <person name="Xu D."/>
            <person name="Hellsten U."/>
            <person name="May G."/>
            <person name="Yu Y."/>
            <person name="Sakurai T."/>
            <person name="Umezawa T."/>
            <person name="Bhattacharyya M."/>
            <person name="Sandhu D."/>
            <person name="Valliyodan B."/>
            <person name="Lindquist E."/>
            <person name="Peto M."/>
            <person name="Grant D."/>
            <person name="Shu S."/>
            <person name="Goodstein D."/>
            <person name="Barry K."/>
            <person name="Futrell-Griggs M."/>
            <person name="Abernathy B."/>
            <person name="Du J."/>
            <person name="Tian Z."/>
            <person name="Zhu L."/>
            <person name="Gill N."/>
            <person name="Joshi T."/>
            <person name="Libault M."/>
            <person name="Sethuraman A."/>
            <person name="Zhang X."/>
            <person name="Shinozaki K."/>
            <person name="Nguyen H."/>
            <person name="Wing R."/>
            <person name="Cregan P."/>
            <person name="Specht J."/>
            <person name="Grimwood J."/>
            <person name="Rokhsar D."/>
            <person name="Stacey G."/>
            <person name="Shoemaker R."/>
            <person name="Jackson S."/>
        </authorList>
    </citation>
    <scope>NUCLEOTIDE SEQUENCE</scope>
    <source>
        <tissue evidence="1">Callus</tissue>
    </source>
</reference>
<dbReference type="PaxDb" id="3847-GLYMA20G02600.1"/>
<proteinExistence type="predicted"/>
<dbReference type="EnsemblPlants" id="KRG89397">
    <property type="protein sequence ID" value="KRG89397"/>
    <property type="gene ID" value="GLYMA_20G021200"/>
</dbReference>
<dbReference type="AlphaFoldDB" id="I1NDE3"/>
<keyword evidence="3" id="KW-1185">Reference proteome</keyword>
<dbReference type="PANTHER" id="PTHR48478">
    <property type="entry name" value="LECTIN-LIKE"/>
    <property type="match status" value="1"/>
</dbReference>
<sequence length="173" mass="19430">MGGCLPSKPNPEDNGSASSSTNRFMLYARALSITWGDTPEYWTWVQQKEEASGTIVELAKLKSVCWLEVHGKFDTRKLSAGILYQVFFLIMLEESSQGWEVPINVGFVLPGGKRQQHKVNLNEKSRESWLEILVGEFVASKKDVGEMKISLYEYGGMWKTGLVIQGVVIKPKN</sequence>
<dbReference type="OMA" id="YWAWLSP"/>
<dbReference type="eggNOG" id="KOG0017">
    <property type="taxonomic scope" value="Eukaryota"/>
</dbReference>
<protein>
    <recommendedName>
        <fullName evidence="4">Phloem protein 2</fullName>
    </recommendedName>
</protein>
<reference evidence="2" key="2">
    <citation type="submission" date="2018-02" db="UniProtKB">
        <authorList>
            <consortium name="EnsemblPlants"/>
        </authorList>
    </citation>
    <scope>IDENTIFICATION</scope>
    <source>
        <strain evidence="2">Williams 82</strain>
    </source>
</reference>
<accession>I1NDE3</accession>
<dbReference type="HOGENOM" id="CLU_050973_3_2_1"/>
<dbReference type="Gramene" id="KRG89397">
    <property type="protein sequence ID" value="KRG89397"/>
    <property type="gene ID" value="GLYMA_20G021200"/>
</dbReference>
<gene>
    <name evidence="2" type="primary">LOC100787947</name>
    <name evidence="1" type="ORF">GLYMA_20G021200</name>
</gene>
<evidence type="ECO:0008006" key="4">
    <source>
        <dbReference type="Google" id="ProtNLM"/>
    </source>
</evidence>
<dbReference type="SMR" id="I1NDE3"/>
<evidence type="ECO:0000313" key="1">
    <source>
        <dbReference type="EMBL" id="KRG89397.1"/>
    </source>
</evidence>
<reference evidence="1 2" key="1">
    <citation type="journal article" date="2010" name="Nature">
        <title>Genome sequence of the palaeopolyploid soybean.</title>
        <authorList>
            <person name="Schmutz J."/>
            <person name="Cannon S.B."/>
            <person name="Schlueter J."/>
            <person name="Ma J."/>
            <person name="Mitros T."/>
            <person name="Nelson W."/>
            <person name="Hyten D.L."/>
            <person name="Song Q."/>
            <person name="Thelen J.J."/>
            <person name="Cheng J."/>
            <person name="Xu D."/>
            <person name="Hellsten U."/>
            <person name="May G.D."/>
            <person name="Yu Y."/>
            <person name="Sakurai T."/>
            <person name="Umezawa T."/>
            <person name="Bhattacharyya M.K."/>
            <person name="Sandhu D."/>
            <person name="Valliyodan B."/>
            <person name="Lindquist E."/>
            <person name="Peto M."/>
            <person name="Grant D."/>
            <person name="Shu S."/>
            <person name="Goodstein D."/>
            <person name="Barry K."/>
            <person name="Futrell-Griggs M."/>
            <person name="Abernathy B."/>
            <person name="Du J."/>
            <person name="Tian Z."/>
            <person name="Zhu L."/>
            <person name="Gill N."/>
            <person name="Joshi T."/>
            <person name="Libault M."/>
            <person name="Sethuraman A."/>
            <person name="Zhang X.-C."/>
            <person name="Shinozaki K."/>
            <person name="Nguyen H.T."/>
            <person name="Wing R.A."/>
            <person name="Cregan P."/>
            <person name="Specht J."/>
            <person name="Grimwood J."/>
            <person name="Rokhsar D."/>
            <person name="Stacey G."/>
            <person name="Shoemaker R.C."/>
            <person name="Jackson S.A."/>
        </authorList>
    </citation>
    <scope>NUCLEOTIDE SEQUENCE [LARGE SCALE GENOMIC DNA]</scope>
    <source>
        <strain evidence="2">cv. Williams 82</strain>
        <tissue evidence="1">Callus</tissue>
    </source>
</reference>